<dbReference type="GO" id="GO:0004733">
    <property type="term" value="F:pyridoxamine phosphate oxidase activity"/>
    <property type="evidence" value="ECO:0007669"/>
    <property type="project" value="UniProtKB-EC"/>
</dbReference>
<dbReference type="Gene3D" id="2.30.110.10">
    <property type="entry name" value="Electron Transport, Fmn-binding Protein, Chain A"/>
    <property type="match status" value="1"/>
</dbReference>
<dbReference type="HAMAP" id="MF_01629">
    <property type="entry name" value="PdxH"/>
    <property type="match status" value="1"/>
</dbReference>
<protein>
    <recommendedName>
        <fullName evidence="7">pyridoxal 5'-phosphate synthase</fullName>
        <ecNumber evidence="7">1.4.3.5</ecNumber>
    </recommendedName>
</protein>
<evidence type="ECO:0000256" key="4">
    <source>
        <dbReference type="ARBA" id="ARBA00005037"/>
    </source>
</evidence>
<comment type="function">
    <text evidence="2">Catalyzes the oxidation of either pyridoxine 5'-phosphate (PNP) or pyridoxamine 5'-phosphate (PMP) into pyridoxal 5'-phosphate (PLP).</text>
</comment>
<evidence type="ECO:0000259" key="13">
    <source>
        <dbReference type="Pfam" id="PF10590"/>
    </source>
</evidence>
<evidence type="ECO:0000256" key="7">
    <source>
        <dbReference type="ARBA" id="ARBA00012801"/>
    </source>
</evidence>
<dbReference type="EC" id="1.4.3.5" evidence="7"/>
<comment type="pathway">
    <text evidence="3">Cofactor metabolism; pyridoxal 5'-phosphate salvage; pyridoxal 5'-phosphate from pyridoxamine 5'-phosphate: step 1/1.</text>
</comment>
<dbReference type="NCBIfam" id="TIGR00558">
    <property type="entry name" value="pdxH"/>
    <property type="match status" value="1"/>
</dbReference>
<organism evidence="14">
    <name type="scientific">Timema shepardi</name>
    <name type="common">Walking stick</name>
    <dbReference type="NCBI Taxonomy" id="629360"/>
    <lineage>
        <taxon>Eukaryota</taxon>
        <taxon>Metazoa</taxon>
        <taxon>Ecdysozoa</taxon>
        <taxon>Arthropoda</taxon>
        <taxon>Hexapoda</taxon>
        <taxon>Insecta</taxon>
        <taxon>Pterygota</taxon>
        <taxon>Neoptera</taxon>
        <taxon>Polyneoptera</taxon>
        <taxon>Phasmatodea</taxon>
        <taxon>Timematodea</taxon>
        <taxon>Timematoidea</taxon>
        <taxon>Timematidae</taxon>
        <taxon>Timema</taxon>
    </lineage>
</organism>
<name>A0A7R9B6X5_TIMSH</name>
<comment type="pathway">
    <text evidence="4">Cofactor metabolism; pyridoxal 5'-phosphate salvage; pyridoxal 5'-phosphate from pyridoxine 5'-phosphate: step 1/1.</text>
</comment>
<dbReference type="UniPathway" id="UPA01068">
    <property type="reaction ID" value="UER00304"/>
</dbReference>
<gene>
    <name evidence="14" type="ORF">TSIB3V08_LOCUS11285</name>
</gene>
<comment type="similarity">
    <text evidence="5">Belongs to the pyridoxamine 5'-phosphate oxidase family.</text>
</comment>
<evidence type="ECO:0000256" key="11">
    <source>
        <dbReference type="ARBA" id="ARBA00023096"/>
    </source>
</evidence>
<evidence type="ECO:0000256" key="10">
    <source>
        <dbReference type="ARBA" id="ARBA00023002"/>
    </source>
</evidence>
<dbReference type="PANTHER" id="PTHR10851">
    <property type="entry name" value="PYRIDOXINE-5-PHOSPHATE OXIDASE"/>
    <property type="match status" value="1"/>
</dbReference>
<evidence type="ECO:0000259" key="12">
    <source>
        <dbReference type="Pfam" id="PF01243"/>
    </source>
</evidence>
<evidence type="ECO:0000313" key="14">
    <source>
        <dbReference type="EMBL" id="CAD7267271.1"/>
    </source>
</evidence>
<dbReference type="GO" id="GO:0008615">
    <property type="term" value="P:pyridoxine biosynthetic process"/>
    <property type="evidence" value="ECO:0007669"/>
    <property type="project" value="UniProtKB-KW"/>
</dbReference>
<dbReference type="InterPro" id="IPR011576">
    <property type="entry name" value="Pyridox_Oxase_N"/>
</dbReference>
<keyword evidence="10" id="KW-0560">Oxidoreductase</keyword>
<reference evidence="14" key="1">
    <citation type="submission" date="2020-11" db="EMBL/GenBank/DDBJ databases">
        <authorList>
            <person name="Tran Van P."/>
        </authorList>
    </citation>
    <scope>NUCLEOTIDE SEQUENCE</scope>
</reference>
<evidence type="ECO:0000256" key="6">
    <source>
        <dbReference type="ARBA" id="ARBA00011738"/>
    </source>
</evidence>
<dbReference type="SUPFAM" id="SSF50475">
    <property type="entry name" value="FMN-binding split barrel"/>
    <property type="match status" value="1"/>
</dbReference>
<dbReference type="EMBL" id="OC008780">
    <property type="protein sequence ID" value="CAD7267271.1"/>
    <property type="molecule type" value="Genomic_DNA"/>
</dbReference>
<dbReference type="GO" id="GO:0010181">
    <property type="term" value="F:FMN binding"/>
    <property type="evidence" value="ECO:0007669"/>
    <property type="project" value="InterPro"/>
</dbReference>
<comment type="cofactor">
    <cofactor evidence="1">
        <name>FMN</name>
        <dbReference type="ChEBI" id="CHEBI:58210"/>
    </cofactor>
</comment>
<sequence length="347" mass="39227">MTLICKRQFVIVWRCFKNMANSPVCHNVESVNIRDMRHKYKDSHETFTEANLKCKEPIGQFKEWFEEACKVPEIKEANAVHLATATNAKFCFKCIIIISSFVGRLVLPLAVLSISLNFSLGHVSPVLSLSHVSPVLSISLNFSLSHVSPVLSFSLPRLVHPSCPWSPTLLFVLNGAPSVRPVLLKGYGIDGFKFFTNYGSRKGQELAENPRAALSFYWEALKRCVRVEGRVEKLPEEESDSYFHSRPLESQIGSSVSAQSTPIPSRETLTQRELQLAAEYGDGKKELPRPSHWGGYVVIPESVEFWQGQTTRIHDRIRFRRPRSGEQPDGVMLHQGESGWVYERLSP</sequence>
<dbReference type="FunFam" id="2.30.110.10:FF:000005">
    <property type="entry name" value="NAD(P)H-hydrate epimerase"/>
    <property type="match status" value="1"/>
</dbReference>
<evidence type="ECO:0000256" key="1">
    <source>
        <dbReference type="ARBA" id="ARBA00001917"/>
    </source>
</evidence>
<keyword evidence="9" id="KW-0288">FMN</keyword>
<dbReference type="InterPro" id="IPR019740">
    <property type="entry name" value="Pyridox_Oxase_CS"/>
</dbReference>
<feature type="domain" description="Pyridoxine 5'-phosphate oxidase dimerisation C-terminal" evidence="13">
    <location>
        <begin position="293"/>
        <end position="347"/>
    </location>
</feature>
<dbReference type="Pfam" id="PF10590">
    <property type="entry name" value="PNP_phzG_C"/>
    <property type="match status" value="1"/>
</dbReference>
<dbReference type="NCBIfam" id="NF004231">
    <property type="entry name" value="PRK05679.1"/>
    <property type="match status" value="1"/>
</dbReference>
<dbReference type="AlphaFoldDB" id="A0A7R9B6X5"/>
<comment type="subunit">
    <text evidence="6">Homodimer.</text>
</comment>
<evidence type="ECO:0000256" key="8">
    <source>
        <dbReference type="ARBA" id="ARBA00022630"/>
    </source>
</evidence>
<evidence type="ECO:0000256" key="2">
    <source>
        <dbReference type="ARBA" id="ARBA00003691"/>
    </source>
</evidence>
<dbReference type="PROSITE" id="PS01064">
    <property type="entry name" value="PYRIDOX_OXIDASE"/>
    <property type="match status" value="1"/>
</dbReference>
<keyword evidence="8" id="KW-0285">Flavoprotein</keyword>
<feature type="domain" description="Pyridoxamine 5'-phosphate oxidase N-terminal" evidence="12">
    <location>
        <begin position="174"/>
        <end position="269"/>
    </location>
</feature>
<dbReference type="InterPro" id="IPR012349">
    <property type="entry name" value="Split_barrel_FMN-bd"/>
</dbReference>
<dbReference type="Pfam" id="PF01243">
    <property type="entry name" value="PNPOx_N"/>
    <property type="match status" value="1"/>
</dbReference>
<evidence type="ECO:0000256" key="5">
    <source>
        <dbReference type="ARBA" id="ARBA00007301"/>
    </source>
</evidence>
<evidence type="ECO:0000256" key="3">
    <source>
        <dbReference type="ARBA" id="ARBA00004738"/>
    </source>
</evidence>
<dbReference type="PANTHER" id="PTHR10851:SF0">
    <property type="entry name" value="PYRIDOXINE-5'-PHOSPHATE OXIDASE"/>
    <property type="match status" value="1"/>
</dbReference>
<keyword evidence="11" id="KW-0664">Pyridoxine biosynthesis</keyword>
<proteinExistence type="inferred from homology"/>
<accession>A0A7R9B6X5</accession>
<dbReference type="InterPro" id="IPR000659">
    <property type="entry name" value="Pyridox_Oxase"/>
</dbReference>
<dbReference type="InterPro" id="IPR019576">
    <property type="entry name" value="Pyridoxamine_oxidase_dimer_C"/>
</dbReference>
<evidence type="ECO:0000256" key="9">
    <source>
        <dbReference type="ARBA" id="ARBA00022643"/>
    </source>
</evidence>